<dbReference type="VEuPathDB" id="FungiDB:BO97DRAFT_140124"/>
<dbReference type="InterPro" id="IPR004046">
    <property type="entry name" value="GST_C"/>
</dbReference>
<dbReference type="InterPro" id="IPR004045">
    <property type="entry name" value="Glutathione_S-Trfase_N"/>
</dbReference>
<evidence type="ECO:0000313" key="8">
    <source>
        <dbReference type="Proteomes" id="UP000248961"/>
    </source>
</evidence>
<gene>
    <name evidence="7" type="ORF">BO97DRAFT_140124</name>
</gene>
<dbReference type="GeneID" id="37194381"/>
<protein>
    <recommendedName>
        <fullName evidence="2">glutathione transferase</fullName>
        <ecNumber evidence="2">2.5.1.18</ecNumber>
    </recommendedName>
</protein>
<dbReference type="Gene3D" id="3.40.30.10">
    <property type="entry name" value="Glutaredoxin"/>
    <property type="match status" value="1"/>
</dbReference>
<reference evidence="7 8" key="1">
    <citation type="submission" date="2018-02" db="EMBL/GenBank/DDBJ databases">
        <title>The genomes of Aspergillus section Nigri reveals drivers in fungal speciation.</title>
        <authorList>
            <consortium name="DOE Joint Genome Institute"/>
            <person name="Vesth T.C."/>
            <person name="Nybo J."/>
            <person name="Theobald S."/>
            <person name="Brandl J."/>
            <person name="Frisvad J.C."/>
            <person name="Nielsen K.F."/>
            <person name="Lyhne E.K."/>
            <person name="Kogle M.E."/>
            <person name="Kuo A."/>
            <person name="Riley R."/>
            <person name="Clum A."/>
            <person name="Nolan M."/>
            <person name="Lipzen A."/>
            <person name="Salamov A."/>
            <person name="Henrissat B."/>
            <person name="Wiebenga A."/>
            <person name="De vries R.P."/>
            <person name="Grigoriev I.V."/>
            <person name="Mortensen U.H."/>
            <person name="Andersen M.R."/>
            <person name="Baker S.E."/>
        </authorList>
    </citation>
    <scope>NUCLEOTIDE SEQUENCE [LARGE SCALE GENOMIC DNA]</scope>
    <source>
        <strain evidence="7 8">CBS 101889</strain>
    </source>
</reference>
<dbReference type="PANTHER" id="PTHR44051">
    <property type="entry name" value="GLUTATHIONE S-TRANSFERASE-RELATED"/>
    <property type="match status" value="1"/>
</dbReference>
<dbReference type="FunFam" id="3.40.30.10:FF:000156">
    <property type="entry name" value="Glutathione S-transferase 1"/>
    <property type="match status" value="1"/>
</dbReference>
<evidence type="ECO:0000256" key="2">
    <source>
        <dbReference type="ARBA" id="ARBA00012452"/>
    </source>
</evidence>
<evidence type="ECO:0000256" key="3">
    <source>
        <dbReference type="ARBA" id="ARBA00022679"/>
    </source>
</evidence>
<dbReference type="InterPro" id="IPR036249">
    <property type="entry name" value="Thioredoxin-like_sf"/>
</dbReference>
<evidence type="ECO:0000256" key="1">
    <source>
        <dbReference type="ARBA" id="ARBA00007409"/>
    </source>
</evidence>
<evidence type="ECO:0000259" key="5">
    <source>
        <dbReference type="PROSITE" id="PS50404"/>
    </source>
</evidence>
<dbReference type="SFLD" id="SFLDS00019">
    <property type="entry name" value="Glutathione_Transferase_(cytos"/>
    <property type="match status" value="1"/>
</dbReference>
<dbReference type="InterPro" id="IPR040079">
    <property type="entry name" value="Glutathione_S-Trfase"/>
</dbReference>
<sequence length="233" mass="25558">MSDPTITIHHLHLSQSERVLWLCEELNLPYNLKCYHRDPVTSQAPAAYRALHPAGTSPVLQDGSATLAESNAIFEYVLTKYDTRGTLALAPTHPKYPDYVFWLHHANGSIMPALIHLLFAQTGASSRSGSDSPSSGDQVTTLLKERLSRSWALLEAQLAKYPYVAGETLTAADCMLVFALTTFRLFLPFSLVEYPNVVAYLGRVASRPAYLAAMEKGDPGLKRPLGAMVGHDS</sequence>
<dbReference type="SFLD" id="SFLDG01150">
    <property type="entry name" value="Main.1:_Beta-like"/>
    <property type="match status" value="1"/>
</dbReference>
<dbReference type="PANTHER" id="PTHR44051:SF9">
    <property type="entry name" value="GLUTATHIONE S-TRANSFERASE 1"/>
    <property type="match status" value="1"/>
</dbReference>
<dbReference type="Proteomes" id="UP000248961">
    <property type="component" value="Unassembled WGS sequence"/>
</dbReference>
<name>A0A395I8T2_ASPHC</name>
<dbReference type="SUPFAM" id="SSF47616">
    <property type="entry name" value="GST C-terminal domain-like"/>
    <property type="match status" value="1"/>
</dbReference>
<dbReference type="CDD" id="cd03046">
    <property type="entry name" value="GST_N_GTT1_like"/>
    <property type="match status" value="1"/>
</dbReference>
<dbReference type="PROSITE" id="PS50405">
    <property type="entry name" value="GST_CTER"/>
    <property type="match status" value="1"/>
</dbReference>
<dbReference type="EMBL" id="KZ824269">
    <property type="protein sequence ID" value="RAL16642.1"/>
    <property type="molecule type" value="Genomic_DNA"/>
</dbReference>
<dbReference type="Gene3D" id="1.20.1050.10">
    <property type="match status" value="1"/>
</dbReference>
<dbReference type="InterPro" id="IPR036282">
    <property type="entry name" value="Glutathione-S-Trfase_C_sf"/>
</dbReference>
<organism evidence="7 8">
    <name type="scientific">Aspergillus homomorphus (strain CBS 101889)</name>
    <dbReference type="NCBI Taxonomy" id="1450537"/>
    <lineage>
        <taxon>Eukaryota</taxon>
        <taxon>Fungi</taxon>
        <taxon>Dikarya</taxon>
        <taxon>Ascomycota</taxon>
        <taxon>Pezizomycotina</taxon>
        <taxon>Eurotiomycetes</taxon>
        <taxon>Eurotiomycetidae</taxon>
        <taxon>Eurotiales</taxon>
        <taxon>Aspergillaceae</taxon>
        <taxon>Aspergillus</taxon>
        <taxon>Aspergillus subgen. Circumdati</taxon>
    </lineage>
</organism>
<dbReference type="InterPro" id="IPR010987">
    <property type="entry name" value="Glutathione-S-Trfase_C-like"/>
</dbReference>
<feature type="domain" description="GST C-terminal" evidence="6">
    <location>
        <begin position="92"/>
        <end position="225"/>
    </location>
</feature>
<proteinExistence type="inferred from homology"/>
<dbReference type="Pfam" id="PF00043">
    <property type="entry name" value="GST_C"/>
    <property type="match status" value="1"/>
</dbReference>
<evidence type="ECO:0000259" key="6">
    <source>
        <dbReference type="PROSITE" id="PS50405"/>
    </source>
</evidence>
<evidence type="ECO:0000256" key="4">
    <source>
        <dbReference type="ARBA" id="ARBA00047960"/>
    </source>
</evidence>
<dbReference type="EC" id="2.5.1.18" evidence="2"/>
<evidence type="ECO:0000313" key="7">
    <source>
        <dbReference type="EMBL" id="RAL16642.1"/>
    </source>
</evidence>
<dbReference type="AlphaFoldDB" id="A0A395I8T2"/>
<dbReference type="SUPFAM" id="SSF52833">
    <property type="entry name" value="Thioredoxin-like"/>
    <property type="match status" value="1"/>
</dbReference>
<dbReference type="STRING" id="1450537.A0A395I8T2"/>
<keyword evidence="8" id="KW-1185">Reference proteome</keyword>
<accession>A0A395I8T2</accession>
<keyword evidence="3 7" id="KW-0808">Transferase</keyword>
<comment type="catalytic activity">
    <reaction evidence="4">
        <text>RX + glutathione = an S-substituted glutathione + a halide anion + H(+)</text>
        <dbReference type="Rhea" id="RHEA:16437"/>
        <dbReference type="ChEBI" id="CHEBI:15378"/>
        <dbReference type="ChEBI" id="CHEBI:16042"/>
        <dbReference type="ChEBI" id="CHEBI:17792"/>
        <dbReference type="ChEBI" id="CHEBI:57925"/>
        <dbReference type="ChEBI" id="CHEBI:90779"/>
        <dbReference type="EC" id="2.5.1.18"/>
    </reaction>
</comment>
<dbReference type="Pfam" id="PF13409">
    <property type="entry name" value="GST_N_2"/>
    <property type="match status" value="1"/>
</dbReference>
<dbReference type="RefSeq" id="XP_025555796.1">
    <property type="nucleotide sequence ID" value="XM_025690092.1"/>
</dbReference>
<dbReference type="OrthoDB" id="2309723at2759"/>
<dbReference type="GO" id="GO:0005737">
    <property type="term" value="C:cytoplasm"/>
    <property type="evidence" value="ECO:0007669"/>
    <property type="project" value="UniProtKB-ARBA"/>
</dbReference>
<dbReference type="GO" id="GO:0004364">
    <property type="term" value="F:glutathione transferase activity"/>
    <property type="evidence" value="ECO:0007669"/>
    <property type="project" value="UniProtKB-EC"/>
</dbReference>
<comment type="similarity">
    <text evidence="1">Belongs to the GST superfamily.</text>
</comment>
<dbReference type="GO" id="GO:0004602">
    <property type="term" value="F:glutathione peroxidase activity"/>
    <property type="evidence" value="ECO:0007669"/>
    <property type="project" value="UniProtKB-ARBA"/>
</dbReference>
<feature type="domain" description="GST N-terminal" evidence="5">
    <location>
        <begin position="3"/>
        <end position="85"/>
    </location>
</feature>
<dbReference type="PROSITE" id="PS50404">
    <property type="entry name" value="GST_NTER"/>
    <property type="match status" value="1"/>
</dbReference>
<dbReference type="SFLD" id="SFLDG00358">
    <property type="entry name" value="Main_(cytGST)"/>
    <property type="match status" value="1"/>
</dbReference>